<dbReference type="AlphaFoldDB" id="A0A2X0MGM3"/>
<evidence type="ECO:0000313" key="1">
    <source>
        <dbReference type="EMBL" id="SCZ89251.1"/>
    </source>
</evidence>
<name>A0A2X0MGM3_9BASI</name>
<dbReference type="Proteomes" id="UP000249723">
    <property type="component" value="Unassembled WGS sequence"/>
</dbReference>
<gene>
    <name evidence="1" type="ORF">BZ3500_MVSOF-1268-A1-R1_CHR1-1G01058</name>
</gene>
<reference evidence="2" key="1">
    <citation type="submission" date="2016-10" db="EMBL/GenBank/DDBJ databases">
        <authorList>
            <person name="Jeantristanb JTB J.-T."/>
            <person name="Ricardo R."/>
        </authorList>
    </citation>
    <scope>NUCLEOTIDE SEQUENCE [LARGE SCALE GENOMIC DNA]</scope>
</reference>
<evidence type="ECO:0000313" key="2">
    <source>
        <dbReference type="Proteomes" id="UP000249723"/>
    </source>
</evidence>
<protein>
    <submittedName>
        <fullName evidence="1">BZ3500_MvSof-1268-A1-R1_Chr1-1g01058 protein</fullName>
    </submittedName>
</protein>
<keyword evidence="2" id="KW-1185">Reference proteome</keyword>
<proteinExistence type="predicted"/>
<sequence>MSKGEKESGSCWSWRGLDAIRTASATSSLRRCRFCFSFFIESLPFNTPPPPAAMGFVGGDEAIEATGSSEARAAGDSTEDRDVRPFWTPLAPVPVLVAVLAVECCSSDDELVIDDSDEVDECWRAGETACGGEGWVVASAVEGGEMAARETYFCSGGDRLAAAAAATWAGVAFCAAAINLEEGRIAGEVVVEEDAEVEATGCSGIGIALVLALAVGCRFFELDRDVGALSIRTALQNHVTIVVSYVVVCRLRLMMTGQGRKCPR</sequence>
<organism evidence="1 2">
    <name type="scientific">Microbotryum saponariae</name>
    <dbReference type="NCBI Taxonomy" id="289078"/>
    <lineage>
        <taxon>Eukaryota</taxon>
        <taxon>Fungi</taxon>
        <taxon>Dikarya</taxon>
        <taxon>Basidiomycota</taxon>
        <taxon>Pucciniomycotina</taxon>
        <taxon>Microbotryomycetes</taxon>
        <taxon>Microbotryales</taxon>
        <taxon>Microbotryaceae</taxon>
        <taxon>Microbotryum</taxon>
    </lineage>
</organism>
<dbReference type="EMBL" id="FMWP01000013">
    <property type="protein sequence ID" value="SCZ89251.1"/>
    <property type="molecule type" value="Genomic_DNA"/>
</dbReference>
<accession>A0A2X0MGM3</accession>